<dbReference type="AlphaFoldDB" id="A0A2I0I7V6"/>
<keyword evidence="3" id="KW-1185">Reference proteome</keyword>
<comment type="caution">
    <text evidence="2">The sequence shown here is derived from an EMBL/GenBank/DDBJ whole genome shotgun (WGS) entry which is preliminary data.</text>
</comment>
<feature type="region of interest" description="Disordered" evidence="1">
    <location>
        <begin position="62"/>
        <end position="85"/>
    </location>
</feature>
<feature type="region of interest" description="Disordered" evidence="1">
    <location>
        <begin position="1"/>
        <end position="21"/>
    </location>
</feature>
<reference evidence="2 3" key="1">
    <citation type="submission" date="2017-11" db="EMBL/GenBank/DDBJ databases">
        <title>De-novo sequencing of pomegranate (Punica granatum L.) genome.</title>
        <authorList>
            <person name="Akparov Z."/>
            <person name="Amiraslanov A."/>
            <person name="Hajiyeva S."/>
            <person name="Abbasov M."/>
            <person name="Kaur K."/>
            <person name="Hamwieh A."/>
            <person name="Solovyev V."/>
            <person name="Salamov A."/>
            <person name="Braich B."/>
            <person name="Kosarev P."/>
            <person name="Mahmoud A."/>
            <person name="Hajiyev E."/>
            <person name="Babayeva S."/>
            <person name="Izzatullayeva V."/>
            <person name="Mammadov A."/>
            <person name="Mammadov A."/>
            <person name="Sharifova S."/>
            <person name="Ojaghi J."/>
            <person name="Eynullazada K."/>
            <person name="Bayramov B."/>
            <person name="Abdulazimova A."/>
            <person name="Shahmuradov I."/>
        </authorList>
    </citation>
    <scope>NUCLEOTIDE SEQUENCE [LARGE SCALE GENOMIC DNA]</scope>
    <source>
        <strain evidence="3">cv. AG2017</strain>
        <tissue evidence="2">Leaf</tissue>
    </source>
</reference>
<feature type="region of interest" description="Disordered" evidence="1">
    <location>
        <begin position="105"/>
        <end position="143"/>
    </location>
</feature>
<dbReference type="Proteomes" id="UP000233551">
    <property type="component" value="Unassembled WGS sequence"/>
</dbReference>
<accession>A0A2I0I7V6</accession>
<sequence>MLSLHPPRDLTSQLTGIDPCLESDPLRPIPRPTFPDLIGGLQISGLQISGLNSSSIRAPAHVRGHRLGRSPHPGPRSHLTGLPPSLFTSPAGDYLEDSNVIFAPRAGKSPTELSPAPVEEPARMQRRRAARDPTSREFNFHVE</sequence>
<name>A0A2I0I7V6_PUNGR</name>
<feature type="compositionally biased region" description="Basic and acidic residues" evidence="1">
    <location>
        <begin position="130"/>
        <end position="143"/>
    </location>
</feature>
<gene>
    <name evidence="2" type="ORF">CRG98_039538</name>
</gene>
<evidence type="ECO:0000313" key="3">
    <source>
        <dbReference type="Proteomes" id="UP000233551"/>
    </source>
</evidence>
<evidence type="ECO:0000313" key="2">
    <source>
        <dbReference type="EMBL" id="PKI40085.1"/>
    </source>
</evidence>
<evidence type="ECO:0000256" key="1">
    <source>
        <dbReference type="SAM" id="MobiDB-lite"/>
    </source>
</evidence>
<protein>
    <submittedName>
        <fullName evidence="2">Uncharacterized protein</fullName>
    </submittedName>
</protein>
<dbReference type="EMBL" id="PGOL01003669">
    <property type="protein sequence ID" value="PKI40085.1"/>
    <property type="molecule type" value="Genomic_DNA"/>
</dbReference>
<organism evidence="2 3">
    <name type="scientific">Punica granatum</name>
    <name type="common">Pomegranate</name>
    <dbReference type="NCBI Taxonomy" id="22663"/>
    <lineage>
        <taxon>Eukaryota</taxon>
        <taxon>Viridiplantae</taxon>
        <taxon>Streptophyta</taxon>
        <taxon>Embryophyta</taxon>
        <taxon>Tracheophyta</taxon>
        <taxon>Spermatophyta</taxon>
        <taxon>Magnoliopsida</taxon>
        <taxon>eudicotyledons</taxon>
        <taxon>Gunneridae</taxon>
        <taxon>Pentapetalae</taxon>
        <taxon>rosids</taxon>
        <taxon>malvids</taxon>
        <taxon>Myrtales</taxon>
        <taxon>Lythraceae</taxon>
        <taxon>Punica</taxon>
    </lineage>
</organism>
<proteinExistence type="predicted"/>